<keyword evidence="2 4" id="KW-0808">Transferase</keyword>
<dbReference type="PANTHER" id="PTHR12400">
    <property type="entry name" value="INOSITOL POLYPHOSPHATE KINASE"/>
    <property type="match status" value="1"/>
</dbReference>
<evidence type="ECO:0000256" key="1">
    <source>
        <dbReference type="ARBA" id="ARBA00007374"/>
    </source>
</evidence>
<comment type="similarity">
    <text evidence="1 4">Belongs to the inositol phosphokinase (IPK) family.</text>
</comment>
<organism evidence="6 7">
    <name type="scientific">Pyrrhoderma noxium</name>
    <dbReference type="NCBI Taxonomy" id="2282107"/>
    <lineage>
        <taxon>Eukaryota</taxon>
        <taxon>Fungi</taxon>
        <taxon>Dikarya</taxon>
        <taxon>Basidiomycota</taxon>
        <taxon>Agaricomycotina</taxon>
        <taxon>Agaricomycetes</taxon>
        <taxon>Hymenochaetales</taxon>
        <taxon>Hymenochaetaceae</taxon>
        <taxon>Pyrrhoderma</taxon>
    </lineage>
</organism>
<evidence type="ECO:0000313" key="7">
    <source>
        <dbReference type="Proteomes" id="UP000217199"/>
    </source>
</evidence>
<keyword evidence="3 4" id="KW-0418">Kinase</keyword>
<evidence type="ECO:0000256" key="5">
    <source>
        <dbReference type="SAM" id="MobiDB-lite"/>
    </source>
</evidence>
<accession>A0A286UUX8</accession>
<protein>
    <recommendedName>
        <fullName evidence="4">Kinase</fullName>
        <ecNumber evidence="4">2.7.-.-</ecNumber>
    </recommendedName>
</protein>
<evidence type="ECO:0000256" key="4">
    <source>
        <dbReference type="RuleBase" id="RU363090"/>
    </source>
</evidence>
<dbReference type="PANTHER" id="PTHR12400:SF108">
    <property type="entry name" value="KINASE"/>
    <property type="match status" value="1"/>
</dbReference>
<feature type="region of interest" description="Disordered" evidence="5">
    <location>
        <begin position="1"/>
        <end position="22"/>
    </location>
</feature>
<keyword evidence="7" id="KW-1185">Reference proteome</keyword>
<reference evidence="6 7" key="1">
    <citation type="journal article" date="2017" name="Mol. Ecol.">
        <title>Comparative and population genomic landscape of Phellinus noxius: A hypervariable fungus causing root rot in trees.</title>
        <authorList>
            <person name="Chung C.L."/>
            <person name="Lee T.J."/>
            <person name="Akiba M."/>
            <person name="Lee H.H."/>
            <person name="Kuo T.H."/>
            <person name="Liu D."/>
            <person name="Ke H.M."/>
            <person name="Yokoi T."/>
            <person name="Roa M.B."/>
            <person name="Lu M.J."/>
            <person name="Chang Y.Y."/>
            <person name="Ann P.J."/>
            <person name="Tsai J.N."/>
            <person name="Chen C.Y."/>
            <person name="Tzean S.S."/>
            <person name="Ota Y."/>
            <person name="Hattori T."/>
            <person name="Sahashi N."/>
            <person name="Liou R.F."/>
            <person name="Kikuchi T."/>
            <person name="Tsai I.J."/>
        </authorList>
    </citation>
    <scope>NUCLEOTIDE SEQUENCE [LARGE SCALE GENOMIC DNA]</scope>
    <source>
        <strain evidence="6 7">FFPRI411160</strain>
    </source>
</reference>
<comment type="caution">
    <text evidence="6">The sequence shown here is derived from an EMBL/GenBank/DDBJ whole genome shotgun (WGS) entry which is preliminary data.</text>
</comment>
<dbReference type="FunCoup" id="A0A286UUX8">
    <property type="interactions" value="278"/>
</dbReference>
<dbReference type="EC" id="2.7.-.-" evidence="4"/>
<dbReference type="Gene3D" id="3.30.470.160">
    <property type="entry name" value="Inositol polyphosphate kinase"/>
    <property type="match status" value="1"/>
</dbReference>
<dbReference type="GO" id="GO:0032958">
    <property type="term" value="P:inositol phosphate biosynthetic process"/>
    <property type="evidence" value="ECO:0007669"/>
    <property type="project" value="InterPro"/>
</dbReference>
<dbReference type="InParanoid" id="A0A286UUX8"/>
<evidence type="ECO:0000256" key="3">
    <source>
        <dbReference type="ARBA" id="ARBA00022777"/>
    </source>
</evidence>
<dbReference type="EMBL" id="NBII01000001">
    <property type="protein sequence ID" value="PAV23387.1"/>
    <property type="molecule type" value="Genomic_DNA"/>
</dbReference>
<dbReference type="GO" id="GO:0005737">
    <property type="term" value="C:cytoplasm"/>
    <property type="evidence" value="ECO:0007669"/>
    <property type="project" value="TreeGrafter"/>
</dbReference>
<dbReference type="InterPro" id="IPR038286">
    <property type="entry name" value="IPK_sf"/>
</dbReference>
<dbReference type="SUPFAM" id="SSF56104">
    <property type="entry name" value="SAICAR synthase-like"/>
    <property type="match status" value="1"/>
</dbReference>
<name>A0A286UUX8_9AGAM</name>
<dbReference type="GO" id="GO:0046854">
    <property type="term" value="P:phosphatidylinositol phosphate biosynthetic process"/>
    <property type="evidence" value="ECO:0007669"/>
    <property type="project" value="TreeGrafter"/>
</dbReference>
<dbReference type="GO" id="GO:0005634">
    <property type="term" value="C:nucleus"/>
    <property type="evidence" value="ECO:0007669"/>
    <property type="project" value="TreeGrafter"/>
</dbReference>
<dbReference type="OrthoDB" id="338650at2759"/>
<gene>
    <name evidence="6" type="ORF">PNOK_0045500</name>
</gene>
<dbReference type="GO" id="GO:0000824">
    <property type="term" value="F:inositol-1,4,5,6-tetrakisphosphate 3-kinase activity"/>
    <property type="evidence" value="ECO:0007669"/>
    <property type="project" value="TreeGrafter"/>
</dbReference>
<evidence type="ECO:0000313" key="6">
    <source>
        <dbReference type="EMBL" id="PAV23387.1"/>
    </source>
</evidence>
<feature type="compositionally biased region" description="Acidic residues" evidence="5">
    <location>
        <begin position="356"/>
        <end position="374"/>
    </location>
</feature>
<dbReference type="AlphaFoldDB" id="A0A286UUX8"/>
<feature type="compositionally biased region" description="Polar residues" evidence="5">
    <location>
        <begin position="1"/>
        <end position="15"/>
    </location>
</feature>
<dbReference type="InterPro" id="IPR005522">
    <property type="entry name" value="IPK"/>
</dbReference>
<dbReference type="GO" id="GO:0008440">
    <property type="term" value="F:inositol-1,4,5-trisphosphate 3-kinase activity"/>
    <property type="evidence" value="ECO:0007669"/>
    <property type="project" value="TreeGrafter"/>
</dbReference>
<dbReference type="STRING" id="2282107.A0A286UUX8"/>
<sequence length="431" mass="46151">MLSAPSLTRSLSAISDTPDLPAEAGKTTFRTLDSQVGGHAGVLSNEDGSLIIKPALPAERHFYELLAQSQMKEDDENDGVDVSVDKDPLRILASLTPKFLGTLRLEGATPSGTDVDINSIASGSATIVPPPKEKLKMSTLLLRNNSIVLENISGTFSKPNIIDIKLGTILYDDEASEEKKARMTKTAMNTTSFETGVRLTGFQVYDYTKNIAINTPKSYGKSISVADLPEGIRRFFPVSSSVGIPQGQGLPRDILLRALRGILHDIKTIHLALSTIELRMVGGSLLIVYEADWEVARSAIEAVSQPYATIVPASFSTSTSHPSGVAREGREISKDLHETGEIGQDDSDVVVGVEKGEEDDDNVSSEEEDDEENDSPSAYAVKLIDFAHTKLTPGEGPDLGVLKGIETVIRLLEGRIAELGSVSDSSPSSSS</sequence>
<evidence type="ECO:0000256" key="2">
    <source>
        <dbReference type="ARBA" id="ARBA00022679"/>
    </source>
</evidence>
<proteinExistence type="inferred from homology"/>
<feature type="region of interest" description="Disordered" evidence="5">
    <location>
        <begin position="355"/>
        <end position="376"/>
    </location>
</feature>
<dbReference type="Pfam" id="PF03770">
    <property type="entry name" value="IPK"/>
    <property type="match status" value="1"/>
</dbReference>
<dbReference type="Proteomes" id="UP000217199">
    <property type="component" value="Unassembled WGS sequence"/>
</dbReference>